<evidence type="ECO:0000256" key="5">
    <source>
        <dbReference type="ARBA" id="ARBA00023004"/>
    </source>
</evidence>
<evidence type="ECO:0000256" key="4">
    <source>
        <dbReference type="ARBA" id="ARBA00022723"/>
    </source>
</evidence>
<comment type="caution">
    <text evidence="8">The sequence shown here is derived from an EMBL/GenBank/DDBJ whole genome shotgun (WGS) entry which is preliminary data.</text>
</comment>
<evidence type="ECO:0000256" key="2">
    <source>
        <dbReference type="ARBA" id="ARBA00022485"/>
    </source>
</evidence>
<dbReference type="GO" id="GO:0046872">
    <property type="term" value="F:metal ion binding"/>
    <property type="evidence" value="ECO:0007669"/>
    <property type="project" value="UniProtKB-KW"/>
</dbReference>
<dbReference type="AlphaFoldDB" id="A0A4R1QPX4"/>
<dbReference type="GO" id="GO:0004748">
    <property type="term" value="F:ribonucleoside-diphosphate reductase activity, thioredoxin disulfide as acceptor"/>
    <property type="evidence" value="ECO:0007669"/>
    <property type="project" value="TreeGrafter"/>
</dbReference>
<comment type="cofactor">
    <cofactor evidence="1">
        <name>[4Fe-4S] cluster</name>
        <dbReference type="ChEBI" id="CHEBI:49883"/>
    </cofactor>
</comment>
<dbReference type="SFLD" id="SFLDF00299">
    <property type="entry name" value="anaerobic_ribonucleoside-triph"/>
    <property type="match status" value="1"/>
</dbReference>
<gene>
    <name evidence="8" type="ORF">EDD69_102190</name>
</gene>
<dbReference type="EMBL" id="SLUL01000002">
    <property type="protein sequence ID" value="TCL52784.1"/>
    <property type="molecule type" value="Genomic_DNA"/>
</dbReference>
<dbReference type="Proteomes" id="UP000295658">
    <property type="component" value="Unassembled WGS sequence"/>
</dbReference>
<keyword evidence="4" id="KW-0479">Metal-binding</keyword>
<dbReference type="PANTHER" id="PTHR30352:SF2">
    <property type="entry name" value="ANAEROBIC RIBONUCLEOSIDE-TRIPHOSPHATE REDUCTASE-ACTIVATING PROTEIN"/>
    <property type="match status" value="1"/>
</dbReference>
<dbReference type="GO" id="GO:0051539">
    <property type="term" value="F:4 iron, 4 sulfur cluster binding"/>
    <property type="evidence" value="ECO:0007669"/>
    <property type="project" value="UniProtKB-KW"/>
</dbReference>
<dbReference type="Gene3D" id="3.20.20.70">
    <property type="entry name" value="Aldolase class I"/>
    <property type="match status" value="1"/>
</dbReference>
<accession>A0A4R1QPX4</accession>
<dbReference type="InterPro" id="IPR058240">
    <property type="entry name" value="rSAM_sf"/>
</dbReference>
<dbReference type="InterPro" id="IPR007197">
    <property type="entry name" value="rSAM"/>
</dbReference>
<evidence type="ECO:0000259" key="7">
    <source>
        <dbReference type="PROSITE" id="PS51918"/>
    </source>
</evidence>
<dbReference type="InterPro" id="IPR012837">
    <property type="entry name" value="NrdG"/>
</dbReference>
<feature type="domain" description="Radical SAM core" evidence="7">
    <location>
        <begin position="15"/>
        <end position="201"/>
    </location>
</feature>
<dbReference type="Pfam" id="PF13353">
    <property type="entry name" value="Fer4_12"/>
    <property type="match status" value="1"/>
</dbReference>
<reference evidence="8 9" key="1">
    <citation type="submission" date="2019-03" db="EMBL/GenBank/DDBJ databases">
        <title>Genomic Encyclopedia of Type Strains, Phase IV (KMG-IV): sequencing the most valuable type-strain genomes for metagenomic binning, comparative biology and taxonomic classification.</title>
        <authorList>
            <person name="Goeker M."/>
        </authorList>
    </citation>
    <scope>NUCLEOTIDE SEQUENCE [LARGE SCALE GENOMIC DNA]</scope>
    <source>
        <strain evidence="8 9">DSM 24979</strain>
    </source>
</reference>
<keyword evidence="9" id="KW-1185">Reference proteome</keyword>
<dbReference type="SFLD" id="SFLDG01066">
    <property type="entry name" value="organic_radical-activating_enz"/>
    <property type="match status" value="1"/>
</dbReference>
<dbReference type="OrthoDB" id="9782387at2"/>
<protein>
    <submittedName>
        <fullName evidence="8">Anaerobic ribonucleoside-triphosphate reductase activating protein</fullName>
    </submittedName>
</protein>
<dbReference type="InterPro" id="IPR013785">
    <property type="entry name" value="Aldolase_TIM"/>
</dbReference>
<keyword evidence="6" id="KW-0411">Iron-sulfur</keyword>
<organism evidence="8 9">
    <name type="scientific">Thermolongibacillus altinsuensis</name>
    <dbReference type="NCBI Taxonomy" id="575256"/>
    <lineage>
        <taxon>Bacteria</taxon>
        <taxon>Bacillati</taxon>
        <taxon>Bacillota</taxon>
        <taxon>Bacilli</taxon>
        <taxon>Bacillales</taxon>
        <taxon>Anoxybacillaceae</taxon>
        <taxon>Thermolongibacillus</taxon>
    </lineage>
</organism>
<dbReference type="GO" id="GO:0043365">
    <property type="term" value="F:[formate-C-acetyltransferase]-activating enzyme activity"/>
    <property type="evidence" value="ECO:0007669"/>
    <property type="project" value="InterPro"/>
</dbReference>
<keyword evidence="3" id="KW-0949">S-adenosyl-L-methionine</keyword>
<keyword evidence="5" id="KW-0408">Iron</keyword>
<proteinExistence type="predicted"/>
<keyword evidence="2" id="KW-0004">4Fe-4S</keyword>
<evidence type="ECO:0000256" key="3">
    <source>
        <dbReference type="ARBA" id="ARBA00022691"/>
    </source>
</evidence>
<dbReference type="SFLD" id="SFLDG01063">
    <property type="entry name" value="activating_enzymes__group_1"/>
    <property type="match status" value="1"/>
</dbReference>
<dbReference type="CDD" id="cd01335">
    <property type="entry name" value="Radical_SAM"/>
    <property type="match status" value="1"/>
</dbReference>
<evidence type="ECO:0000256" key="6">
    <source>
        <dbReference type="ARBA" id="ARBA00023014"/>
    </source>
</evidence>
<evidence type="ECO:0000313" key="8">
    <source>
        <dbReference type="EMBL" id="TCL52784.1"/>
    </source>
</evidence>
<dbReference type="InterPro" id="IPR034457">
    <property type="entry name" value="Organic_radical-activating"/>
</dbReference>
<dbReference type="RefSeq" id="WP_132947387.1">
    <property type="nucleotide sequence ID" value="NZ_SLUL01000002.1"/>
</dbReference>
<sequence>MALRIHRFIPYTEVEGPGARACIQVQGCPIRCPGCAVPFTWSESGGYEIEVDELAERILSGPKVEGVTFLGGEPFAQAKELANLAKKLKKNGLSVVTFTGYVLEDILKEAREDWMELLQVTDLLIDGPFRKDLLDTSRPWVGSLNQRYHFLTSRYKHLEKTLKNVPNRLEIRIHSDGRVFVNGLATTDHMNDLFKDLYEFD</sequence>
<dbReference type="PANTHER" id="PTHR30352">
    <property type="entry name" value="PYRUVATE FORMATE-LYASE-ACTIVATING ENZYME"/>
    <property type="match status" value="1"/>
</dbReference>
<evidence type="ECO:0000256" key="1">
    <source>
        <dbReference type="ARBA" id="ARBA00001966"/>
    </source>
</evidence>
<evidence type="ECO:0000313" key="9">
    <source>
        <dbReference type="Proteomes" id="UP000295658"/>
    </source>
</evidence>
<dbReference type="SUPFAM" id="SSF102114">
    <property type="entry name" value="Radical SAM enzymes"/>
    <property type="match status" value="1"/>
</dbReference>
<name>A0A4R1QPX4_9BACL</name>
<dbReference type="SFLD" id="SFLDS00029">
    <property type="entry name" value="Radical_SAM"/>
    <property type="match status" value="1"/>
</dbReference>
<dbReference type="PROSITE" id="PS51918">
    <property type="entry name" value="RADICAL_SAM"/>
    <property type="match status" value="1"/>
</dbReference>